<dbReference type="GO" id="GO:0005507">
    <property type="term" value="F:copper ion binding"/>
    <property type="evidence" value="ECO:0007669"/>
    <property type="project" value="InterPro"/>
</dbReference>
<dbReference type="OrthoDB" id="3378071at2"/>
<accession>A0A4R0GHF0</accession>
<organism evidence="6 7">
    <name type="scientific">Micromonospora zingiberis</name>
    <dbReference type="NCBI Taxonomy" id="2053011"/>
    <lineage>
        <taxon>Bacteria</taxon>
        <taxon>Bacillati</taxon>
        <taxon>Actinomycetota</taxon>
        <taxon>Actinomycetes</taxon>
        <taxon>Micromonosporales</taxon>
        <taxon>Micromonosporaceae</taxon>
        <taxon>Micromonospora</taxon>
    </lineage>
</organism>
<keyword evidence="2" id="KW-0186">Copper</keyword>
<evidence type="ECO:0000256" key="1">
    <source>
        <dbReference type="ARBA" id="ARBA00022729"/>
    </source>
</evidence>
<dbReference type="RefSeq" id="WP_131304093.1">
    <property type="nucleotide sequence ID" value="NZ_SJJR01000008.1"/>
</dbReference>
<feature type="domain" description="CopC" evidence="5">
    <location>
        <begin position="36"/>
        <end position="127"/>
    </location>
</feature>
<dbReference type="InterPro" id="IPR014756">
    <property type="entry name" value="Ig_E-set"/>
</dbReference>
<name>A0A4R0GHF0_9ACTN</name>
<dbReference type="AlphaFoldDB" id="A0A4R0GHF0"/>
<evidence type="ECO:0000256" key="3">
    <source>
        <dbReference type="SAM" id="MobiDB-lite"/>
    </source>
</evidence>
<dbReference type="Pfam" id="PF04234">
    <property type="entry name" value="CopC"/>
    <property type="match status" value="1"/>
</dbReference>
<dbReference type="GO" id="GO:0046688">
    <property type="term" value="P:response to copper ion"/>
    <property type="evidence" value="ECO:0007669"/>
    <property type="project" value="InterPro"/>
</dbReference>
<evidence type="ECO:0000259" key="5">
    <source>
        <dbReference type="Pfam" id="PF04234"/>
    </source>
</evidence>
<gene>
    <name evidence="6" type="ORF">E0H26_14270</name>
</gene>
<keyword evidence="4" id="KW-0812">Transmembrane</keyword>
<dbReference type="EMBL" id="SJJR01000008">
    <property type="protein sequence ID" value="TCB96780.1"/>
    <property type="molecule type" value="Genomic_DNA"/>
</dbReference>
<keyword evidence="7" id="KW-1185">Reference proteome</keyword>
<keyword evidence="4" id="KW-0472">Membrane</keyword>
<evidence type="ECO:0000256" key="4">
    <source>
        <dbReference type="SAM" id="Phobius"/>
    </source>
</evidence>
<feature type="transmembrane region" description="Helical" evidence="4">
    <location>
        <begin position="156"/>
        <end position="177"/>
    </location>
</feature>
<dbReference type="Gene3D" id="2.60.40.1220">
    <property type="match status" value="1"/>
</dbReference>
<evidence type="ECO:0000313" key="6">
    <source>
        <dbReference type="EMBL" id="TCB96780.1"/>
    </source>
</evidence>
<keyword evidence="4" id="KW-1133">Transmembrane helix</keyword>
<protein>
    <submittedName>
        <fullName evidence="6">Copper resistance protein CopC</fullName>
    </submittedName>
</protein>
<keyword evidence="1" id="KW-0732">Signal</keyword>
<dbReference type="Proteomes" id="UP000292274">
    <property type="component" value="Unassembled WGS sequence"/>
</dbReference>
<reference evidence="6 7" key="1">
    <citation type="submission" date="2019-02" db="EMBL/GenBank/DDBJ databases">
        <title>Jishengella sp. nov., isolated from a root of Zingiber montanum.</title>
        <authorList>
            <person name="Kuncharoen N."/>
            <person name="Kudo T."/>
            <person name="Masahiro Y."/>
            <person name="Ohkuma M."/>
            <person name="Tanasupawat S."/>
        </authorList>
    </citation>
    <scope>NUCLEOTIDE SEQUENCE [LARGE SCALE GENOMIC DNA]</scope>
    <source>
        <strain evidence="6 7">PLAI 1-1</strain>
    </source>
</reference>
<sequence length="210" mass="21664">MSAGRRALAIVTALASVGVALTIAAVVRQSDGAPARVLTVDPGDGAVLTTAPDAVVLRLSTGADAVLSHVTVRDSTGKPVNDGRARTDGEAGLRQAVRLTASGDYSIAYHITFTNGQDATDVLRFSVGTGIAPQDTSPVPDPILDAADHAHGIDPIGATLLVVDGVVLVAVLVLLLLRRPHNRRRSPAEPETVRVASGHLDRSPHEPGTH</sequence>
<feature type="compositionally biased region" description="Basic and acidic residues" evidence="3">
    <location>
        <begin position="199"/>
        <end position="210"/>
    </location>
</feature>
<dbReference type="InterPro" id="IPR007348">
    <property type="entry name" value="CopC_dom"/>
</dbReference>
<comment type="caution">
    <text evidence="6">The sequence shown here is derived from an EMBL/GenBank/DDBJ whole genome shotgun (WGS) entry which is preliminary data.</text>
</comment>
<feature type="region of interest" description="Disordered" evidence="3">
    <location>
        <begin position="184"/>
        <end position="210"/>
    </location>
</feature>
<proteinExistence type="predicted"/>
<dbReference type="GO" id="GO:0042597">
    <property type="term" value="C:periplasmic space"/>
    <property type="evidence" value="ECO:0007669"/>
    <property type="project" value="InterPro"/>
</dbReference>
<dbReference type="InterPro" id="IPR014755">
    <property type="entry name" value="Cu-Rt/internalin_Ig-like"/>
</dbReference>
<evidence type="ECO:0000313" key="7">
    <source>
        <dbReference type="Proteomes" id="UP000292274"/>
    </source>
</evidence>
<dbReference type="SUPFAM" id="SSF81296">
    <property type="entry name" value="E set domains"/>
    <property type="match status" value="1"/>
</dbReference>
<evidence type="ECO:0000256" key="2">
    <source>
        <dbReference type="ARBA" id="ARBA00023008"/>
    </source>
</evidence>